<evidence type="ECO:0000256" key="5">
    <source>
        <dbReference type="ARBA" id="ARBA00022623"/>
    </source>
</evidence>
<dbReference type="GO" id="GO:0009098">
    <property type="term" value="P:L-leucine biosynthetic process"/>
    <property type="evidence" value="ECO:0007669"/>
    <property type="project" value="UniProtKB-KW"/>
</dbReference>
<dbReference type="HOGENOM" id="CLU_2059830_0_0_6"/>
<dbReference type="Pfam" id="PF08054">
    <property type="entry name" value="Leu_leader"/>
    <property type="match status" value="1"/>
</dbReference>
<keyword evidence="3" id="KW-0432">Leucine biosynthesis</keyword>
<reference evidence="8 9" key="1">
    <citation type="submission" date="2013-09" db="EMBL/GenBank/DDBJ databases">
        <title>Comparative genomics of Sd1617 to representative strains in evaluating its pathogenesis.</title>
        <authorList>
            <person name="Aksomboon Vongsawan A."/>
            <person name="Kapatral V."/>
            <person name="Vaisvil B."/>
            <person name="Serichantalergs O."/>
            <person name="Hale T.L."/>
            <person name="Mason C.J."/>
        </authorList>
    </citation>
    <scope>NUCLEOTIDE SEQUENCE [LARGE SCALE GENOMIC DNA]</scope>
    <source>
        <strain evidence="8 9">1617</strain>
    </source>
</reference>
<evidence type="ECO:0000256" key="7">
    <source>
        <dbReference type="ARBA" id="ARBA00033057"/>
    </source>
</evidence>
<evidence type="ECO:0000256" key="3">
    <source>
        <dbReference type="ARBA" id="ARBA00022430"/>
    </source>
</evidence>
<dbReference type="Proteomes" id="UP000031647">
    <property type="component" value="Chromosome"/>
</dbReference>
<evidence type="ECO:0000256" key="1">
    <source>
        <dbReference type="ARBA" id="ARBA00003193"/>
    </source>
</evidence>
<name>E2XCV5_SHIDY</name>
<comment type="function">
    <text evidence="1">Involved in control of the biosynthesis of leucine.</text>
</comment>
<sequence>MAVTAAKSVMAFRVLTMAVDLCRLTTRTMNVNAGHERTSKARIIHQIQLIRGITILRMQNSCWRDVFIASGLTSVFVSSNSKSISHSSGADLMTHIVRFIGLLLNASSLRGRRVSGIQH</sequence>
<proteinExistence type="predicted"/>
<evidence type="ECO:0000256" key="4">
    <source>
        <dbReference type="ARBA" id="ARBA00022605"/>
    </source>
</evidence>
<dbReference type="NCBIfam" id="NF007397">
    <property type="entry name" value="PRK09925.1"/>
    <property type="match status" value="1"/>
</dbReference>
<dbReference type="KEGG" id="sdz:Asd1617_00123"/>
<evidence type="ECO:0000313" key="8">
    <source>
        <dbReference type="EMBL" id="AHA62950.1"/>
    </source>
</evidence>
<keyword evidence="4" id="KW-0028">Amino-acid biosynthesis</keyword>
<dbReference type="AlphaFoldDB" id="E2XCV5"/>
<dbReference type="EMBL" id="CP006736">
    <property type="protein sequence ID" value="AHA62950.1"/>
    <property type="molecule type" value="Genomic_DNA"/>
</dbReference>
<organism evidence="8 9">
    <name type="scientific">Shigella dysenteriae 1617</name>
    <dbReference type="NCBI Taxonomy" id="754093"/>
    <lineage>
        <taxon>Bacteria</taxon>
        <taxon>Pseudomonadati</taxon>
        <taxon>Pseudomonadota</taxon>
        <taxon>Gammaproteobacteria</taxon>
        <taxon>Enterobacterales</taxon>
        <taxon>Enterobacteriaceae</taxon>
        <taxon>Shigella</taxon>
    </lineage>
</organism>
<keyword evidence="5" id="KW-0428">Leader peptide</keyword>
<dbReference type="InterPro" id="IPR012570">
    <property type="entry name" value="Leu_leader"/>
</dbReference>
<evidence type="ECO:0000256" key="6">
    <source>
        <dbReference type="ARBA" id="ARBA00023304"/>
    </source>
</evidence>
<protein>
    <recommendedName>
        <fullName evidence="2">leu operon leader peptide</fullName>
    </recommendedName>
    <alternativeName>
        <fullName evidence="7">leu operon attenuator peptide</fullName>
    </alternativeName>
</protein>
<evidence type="ECO:0000313" key="9">
    <source>
        <dbReference type="Proteomes" id="UP000031647"/>
    </source>
</evidence>
<gene>
    <name evidence="8" type="ORF">Asd1617_00123</name>
</gene>
<keyword evidence="6" id="KW-0100">Branched-chain amino acid biosynthesis</keyword>
<accession>E2XCV5</accession>
<evidence type="ECO:0000256" key="2">
    <source>
        <dbReference type="ARBA" id="ARBA00014218"/>
    </source>
</evidence>